<comment type="caution">
    <text evidence="1">The sequence shown here is derived from an EMBL/GenBank/DDBJ whole genome shotgun (WGS) entry which is preliminary data.</text>
</comment>
<evidence type="ECO:0000313" key="2">
    <source>
        <dbReference type="Proteomes" id="UP000193045"/>
    </source>
</evidence>
<gene>
    <name evidence="1" type="ORF">ECVG_02159</name>
</gene>
<protein>
    <submittedName>
        <fullName evidence="1">Uncharacterized protein</fullName>
    </submittedName>
</protein>
<organism evidence="1 2">
    <name type="scientific">Escherichia coli H386</name>
    <dbReference type="NCBI Taxonomy" id="656397"/>
    <lineage>
        <taxon>Bacteria</taxon>
        <taxon>Pseudomonadati</taxon>
        <taxon>Pseudomonadota</taxon>
        <taxon>Gammaproteobacteria</taxon>
        <taxon>Enterobacterales</taxon>
        <taxon>Enterobacteriaceae</taxon>
        <taxon>Escherichia</taxon>
    </lineage>
</organism>
<reference evidence="1 2" key="1">
    <citation type="submission" date="2010-04" db="EMBL/GenBank/DDBJ databases">
        <title>The Genome Sequence of Escherichia coli H386.</title>
        <authorList>
            <consortium name="The Broad Institute Genome Sequencing Platform"/>
            <consortium name="The Broad Institute Genome Sequencing Center for Infectious Disease"/>
            <person name="Feldgarden M."/>
            <person name="Gordon D.M."/>
            <person name="Johnson J.R."/>
            <person name="Johnston B.D."/>
            <person name="Young S."/>
            <person name="Zeng Q."/>
            <person name="Koehrsen M."/>
            <person name="Alvarado L."/>
            <person name="Berlin A.M."/>
            <person name="Borenstein D."/>
            <person name="Chapman S.B."/>
            <person name="Chen Z."/>
            <person name="Engels R."/>
            <person name="Freedman E."/>
            <person name="Gellesch M."/>
            <person name="Goldberg J."/>
            <person name="Griggs A."/>
            <person name="Gujja S."/>
            <person name="Heilman E.R."/>
            <person name="Heiman D.I."/>
            <person name="Hepburn T.A."/>
            <person name="Howarth C."/>
            <person name="Jen D."/>
            <person name="Larson L."/>
            <person name="Mehta T."/>
            <person name="Park D."/>
            <person name="Pearson M."/>
            <person name="Richards J."/>
            <person name="Roberts A."/>
            <person name="Saif S."/>
            <person name="Shea T.D."/>
            <person name="Shenoy N."/>
            <person name="Sisk P."/>
            <person name="Stolte C."/>
            <person name="Sykes S.N."/>
            <person name="Walk T."/>
            <person name="White J."/>
            <person name="Yandava C."/>
            <person name="Haas B."/>
            <person name="Henn M.R."/>
            <person name="Nusbaum C."/>
            <person name="Birren B."/>
        </authorList>
    </citation>
    <scope>NUCLEOTIDE SEQUENCE [LARGE SCALE GENOMIC DNA]</scope>
    <source>
        <strain evidence="1 2">H386</strain>
    </source>
</reference>
<name>A0A1X3JK75_ECOLX</name>
<accession>A0A1X3JK75</accession>
<proteinExistence type="predicted"/>
<evidence type="ECO:0000313" key="1">
    <source>
        <dbReference type="EMBL" id="OSL14074.1"/>
    </source>
</evidence>
<dbReference type="EMBL" id="ADJB01000032">
    <property type="protein sequence ID" value="OSL14074.1"/>
    <property type="molecule type" value="Genomic_DNA"/>
</dbReference>
<sequence>MLCVCCIFMLHAGRGKVNKDAGISYCGGVKAG</sequence>
<dbReference type="AlphaFoldDB" id="A0A1X3JK75"/>
<dbReference type="Proteomes" id="UP000193045">
    <property type="component" value="Unassembled WGS sequence"/>
</dbReference>